<sequence length="523" mass="58981">MSDIIEPSPFPKKILFMAIGSMGDVLPFVNLGVGFSRRGHNVIIAANLRFKKLIEARGFEFREISVSITYQWDMQDEWENTDAGPPAMFKFLNQGIQKAYKDAERVLLNVDFVILGTGSTYMYPECLVRHISVAFVCFYPYASSKNYAGAVYGQPFNSLQWLPFGLSEKIWKAIDGIATYWSSIGLLPIYNQRLKELGLEHVNKLPSLPGGAFEIDKVPVLHTSNKNLIQIPPNPNNPLEVQIDYPYSTFQDELENFVPPEDLANWLSKGNKPIYFGYGSMHSFGGVESRVNMWLNVMNRLDENHRALFSGVGSVRTPELRKAISSGRVFLVGHVPHSWLFPRVCCVVHHGGAGTTHNIARAGVPSIVVPHFADQPWWASILHYHGLAPNGGVPSHSVTSDKLYTAIFKVLTDEKIHENAQSLGKKIQREHAKSSPIPNIVLFIEQYWNRNKWDIISMDDNESIASIDSKEYIESEGSNDTDDTIDIEEYVRTSNDNIVKENIVKERKLIEPEFVEPDIITVV</sequence>
<comment type="caution">
    <text evidence="1">The sequence shown here is derived from an EMBL/GenBank/DDBJ whole genome shotgun (WGS) entry which is preliminary data.</text>
</comment>
<keyword evidence="2" id="KW-1185">Reference proteome</keyword>
<reference evidence="1" key="1">
    <citation type="submission" date="2021-06" db="EMBL/GenBank/DDBJ databases">
        <authorList>
            <person name="Kallberg Y."/>
            <person name="Tangrot J."/>
            <person name="Rosling A."/>
        </authorList>
    </citation>
    <scope>NUCLEOTIDE SEQUENCE</scope>
    <source>
        <strain evidence="1">28 12/20/2015</strain>
    </source>
</reference>
<evidence type="ECO:0000313" key="2">
    <source>
        <dbReference type="Proteomes" id="UP000789366"/>
    </source>
</evidence>
<dbReference type="Proteomes" id="UP000789366">
    <property type="component" value="Unassembled WGS sequence"/>
</dbReference>
<organism evidence="1 2">
    <name type="scientific">Cetraspora pellucida</name>
    <dbReference type="NCBI Taxonomy" id="1433469"/>
    <lineage>
        <taxon>Eukaryota</taxon>
        <taxon>Fungi</taxon>
        <taxon>Fungi incertae sedis</taxon>
        <taxon>Mucoromycota</taxon>
        <taxon>Glomeromycotina</taxon>
        <taxon>Glomeromycetes</taxon>
        <taxon>Diversisporales</taxon>
        <taxon>Gigasporaceae</taxon>
        <taxon>Cetraspora</taxon>
    </lineage>
</organism>
<proteinExistence type="predicted"/>
<name>A0ACA9KDU1_9GLOM</name>
<evidence type="ECO:0000313" key="1">
    <source>
        <dbReference type="EMBL" id="CAG8467994.1"/>
    </source>
</evidence>
<accession>A0ACA9KDU1</accession>
<protein>
    <submittedName>
        <fullName evidence="1">1472_t:CDS:1</fullName>
    </submittedName>
</protein>
<dbReference type="EMBL" id="CAJVPW010000859">
    <property type="protein sequence ID" value="CAG8467994.1"/>
    <property type="molecule type" value="Genomic_DNA"/>
</dbReference>
<gene>
    <name evidence="1" type="ORF">SPELUC_LOCUS1561</name>
</gene>